<gene>
    <name evidence="1" type="ORF">HHE01_16940</name>
</gene>
<evidence type="ECO:0000313" key="1">
    <source>
        <dbReference type="EMBL" id="CRI34008.1"/>
    </source>
</evidence>
<proteinExistence type="predicted"/>
<organism evidence="1 2">
    <name type="scientific">Helicobacter heilmannii</name>
    <dbReference type="NCBI Taxonomy" id="35817"/>
    <lineage>
        <taxon>Bacteria</taxon>
        <taxon>Pseudomonadati</taxon>
        <taxon>Campylobacterota</taxon>
        <taxon>Epsilonproteobacteria</taxon>
        <taxon>Campylobacterales</taxon>
        <taxon>Helicobacteraceae</taxon>
        <taxon>Helicobacter</taxon>
    </lineage>
</organism>
<keyword evidence="2" id="KW-1185">Reference proteome</keyword>
<sequence length="47" mass="5338">MREARALLDENDKLLKQIGDGLYITRTLKVNKDISGTQSLSYLDIDL</sequence>
<dbReference type="Proteomes" id="UP000046090">
    <property type="component" value="Unassembled WGS sequence"/>
</dbReference>
<reference evidence="2" key="1">
    <citation type="submission" date="2014-12" db="EMBL/GenBank/DDBJ databases">
        <authorList>
            <person name="Smet A."/>
        </authorList>
    </citation>
    <scope>NUCLEOTIDE SEQUENCE [LARGE SCALE GENOMIC DNA]</scope>
</reference>
<dbReference type="AlphaFoldDB" id="A0A0K2XLA3"/>
<dbReference type="GeneID" id="76197815"/>
<accession>A0A0K2XLA3</accession>
<dbReference type="STRING" id="1216962.BN341_2210"/>
<name>A0A0K2XLA3_HELHE</name>
<evidence type="ECO:0000313" key="2">
    <source>
        <dbReference type="Proteomes" id="UP000046090"/>
    </source>
</evidence>
<protein>
    <submittedName>
        <fullName evidence="1">Uncharacterized protein</fullName>
    </submittedName>
</protein>
<dbReference type="RefSeq" id="WP_015106074.1">
    <property type="nucleotide sequence ID" value="NZ_AP026684.1"/>
</dbReference>
<dbReference type="EMBL" id="CDMK01000001">
    <property type="protein sequence ID" value="CRI34008.1"/>
    <property type="molecule type" value="Genomic_DNA"/>
</dbReference>